<dbReference type="InterPro" id="IPR035906">
    <property type="entry name" value="MetI-like_sf"/>
</dbReference>
<dbReference type="AlphaFoldDB" id="A0A328TVH3"/>
<name>A0A328TVH3_9BACL</name>
<dbReference type="SUPFAM" id="SSF161098">
    <property type="entry name" value="MetI-like"/>
    <property type="match status" value="1"/>
</dbReference>
<comment type="subcellular location">
    <subcellularLocation>
        <location evidence="1 7">Cell membrane</location>
        <topology evidence="1 7">Multi-pass membrane protein</topology>
    </subcellularLocation>
</comment>
<dbReference type="PANTHER" id="PTHR30193">
    <property type="entry name" value="ABC TRANSPORTER PERMEASE PROTEIN"/>
    <property type="match status" value="1"/>
</dbReference>
<feature type="transmembrane region" description="Helical" evidence="7">
    <location>
        <begin position="155"/>
        <end position="180"/>
    </location>
</feature>
<proteinExistence type="inferred from homology"/>
<sequence>MDLSNRKKMYLWAYAFISAPILGFLLFAFIPICFSVYVSFTKYSGYQAPEMTGADNYVRLLAEDPLFWKTLRNTVYSALAIPFGMALSLAIAVSLNQKIKAIRFFRTAFFLPTISSVVAMTLLWKWIFNAEYGLLNNFLGWFGIVGPAWLSSEDWAMPAMIIQGVWGGLGFSMVMYLAALQGVPRSLYEAAEIDGANLWQRFLRITIPSISPTTLYLLITSIIGVMQDFPRFQIMTEGGPNYSTTTIVYYLFQNAFRYMEMGYASAMAWMLGLLLMVITLINFRLSRRWVHYE</sequence>
<gene>
    <name evidence="9" type="ORF">DL346_20865</name>
</gene>
<dbReference type="OrthoDB" id="9788108at2"/>
<dbReference type="Gene3D" id="1.10.3720.10">
    <property type="entry name" value="MetI-like"/>
    <property type="match status" value="1"/>
</dbReference>
<evidence type="ECO:0000256" key="1">
    <source>
        <dbReference type="ARBA" id="ARBA00004651"/>
    </source>
</evidence>
<protein>
    <submittedName>
        <fullName evidence="9">Sugar ABC transporter permease</fullName>
    </submittedName>
</protein>
<evidence type="ECO:0000256" key="7">
    <source>
        <dbReference type="RuleBase" id="RU363032"/>
    </source>
</evidence>
<dbReference type="PANTHER" id="PTHR30193:SF37">
    <property type="entry name" value="INNER MEMBRANE ABC TRANSPORTER PERMEASE PROTEIN YCJO"/>
    <property type="match status" value="1"/>
</dbReference>
<reference evidence="9 10" key="1">
    <citation type="submission" date="2018-06" db="EMBL/GenBank/DDBJ databases">
        <title>Paenibacillus montanisoli sp. nov., isolated from mountain area soil.</title>
        <authorList>
            <person name="Wu M."/>
        </authorList>
    </citation>
    <scope>NUCLEOTIDE SEQUENCE [LARGE SCALE GENOMIC DNA]</scope>
    <source>
        <strain evidence="9 10">RA17</strain>
    </source>
</reference>
<dbReference type="GO" id="GO:0055085">
    <property type="term" value="P:transmembrane transport"/>
    <property type="evidence" value="ECO:0007669"/>
    <property type="project" value="InterPro"/>
</dbReference>
<feature type="transmembrane region" description="Helical" evidence="7">
    <location>
        <begin position="201"/>
        <end position="226"/>
    </location>
</feature>
<evidence type="ECO:0000259" key="8">
    <source>
        <dbReference type="PROSITE" id="PS50928"/>
    </source>
</evidence>
<comment type="caution">
    <text evidence="9">The sequence shown here is derived from an EMBL/GenBank/DDBJ whole genome shotgun (WGS) entry which is preliminary data.</text>
</comment>
<keyword evidence="5 7" id="KW-1133">Transmembrane helix</keyword>
<evidence type="ECO:0000256" key="5">
    <source>
        <dbReference type="ARBA" id="ARBA00022989"/>
    </source>
</evidence>
<keyword evidence="6 7" id="KW-0472">Membrane</keyword>
<accession>A0A328TVH3</accession>
<keyword evidence="10" id="KW-1185">Reference proteome</keyword>
<feature type="transmembrane region" description="Helical" evidence="7">
    <location>
        <begin position="75"/>
        <end position="95"/>
    </location>
</feature>
<evidence type="ECO:0000313" key="10">
    <source>
        <dbReference type="Proteomes" id="UP000249260"/>
    </source>
</evidence>
<dbReference type="CDD" id="cd06261">
    <property type="entry name" value="TM_PBP2"/>
    <property type="match status" value="1"/>
</dbReference>
<feature type="transmembrane region" description="Helical" evidence="7">
    <location>
        <begin position="107"/>
        <end position="127"/>
    </location>
</feature>
<feature type="transmembrane region" description="Helical" evidence="7">
    <location>
        <begin position="12"/>
        <end position="40"/>
    </location>
</feature>
<dbReference type="EMBL" id="QLUW01000004">
    <property type="protein sequence ID" value="RAP74517.1"/>
    <property type="molecule type" value="Genomic_DNA"/>
</dbReference>
<evidence type="ECO:0000256" key="3">
    <source>
        <dbReference type="ARBA" id="ARBA00022475"/>
    </source>
</evidence>
<evidence type="ECO:0000256" key="6">
    <source>
        <dbReference type="ARBA" id="ARBA00023136"/>
    </source>
</evidence>
<organism evidence="9 10">
    <name type="scientific">Paenibacillus montanisoli</name>
    <dbReference type="NCBI Taxonomy" id="2081970"/>
    <lineage>
        <taxon>Bacteria</taxon>
        <taxon>Bacillati</taxon>
        <taxon>Bacillota</taxon>
        <taxon>Bacilli</taxon>
        <taxon>Bacillales</taxon>
        <taxon>Paenibacillaceae</taxon>
        <taxon>Paenibacillus</taxon>
    </lineage>
</organism>
<keyword evidence="4 7" id="KW-0812">Transmembrane</keyword>
<evidence type="ECO:0000256" key="4">
    <source>
        <dbReference type="ARBA" id="ARBA00022692"/>
    </source>
</evidence>
<dbReference type="Pfam" id="PF00528">
    <property type="entry name" value="BPD_transp_1"/>
    <property type="match status" value="1"/>
</dbReference>
<keyword evidence="2 7" id="KW-0813">Transport</keyword>
<comment type="similarity">
    <text evidence="7">Belongs to the binding-protein-dependent transport system permease family.</text>
</comment>
<dbReference type="PROSITE" id="PS50928">
    <property type="entry name" value="ABC_TM1"/>
    <property type="match status" value="1"/>
</dbReference>
<dbReference type="GO" id="GO:0005886">
    <property type="term" value="C:plasma membrane"/>
    <property type="evidence" value="ECO:0007669"/>
    <property type="project" value="UniProtKB-SubCell"/>
</dbReference>
<dbReference type="InterPro" id="IPR000515">
    <property type="entry name" value="MetI-like"/>
</dbReference>
<evidence type="ECO:0000313" key="9">
    <source>
        <dbReference type="EMBL" id="RAP74517.1"/>
    </source>
</evidence>
<evidence type="ECO:0000256" key="2">
    <source>
        <dbReference type="ARBA" id="ARBA00022448"/>
    </source>
</evidence>
<feature type="domain" description="ABC transmembrane type-1" evidence="8">
    <location>
        <begin position="70"/>
        <end position="282"/>
    </location>
</feature>
<dbReference type="RefSeq" id="WP_112884306.1">
    <property type="nucleotide sequence ID" value="NZ_QLUW01000004.1"/>
</dbReference>
<dbReference type="InterPro" id="IPR051393">
    <property type="entry name" value="ABC_transporter_permease"/>
</dbReference>
<keyword evidence="3" id="KW-1003">Cell membrane</keyword>
<dbReference type="Proteomes" id="UP000249260">
    <property type="component" value="Unassembled WGS sequence"/>
</dbReference>
<feature type="transmembrane region" description="Helical" evidence="7">
    <location>
        <begin position="261"/>
        <end position="283"/>
    </location>
</feature>